<keyword evidence="4 5" id="KW-0472">Membrane</keyword>
<dbReference type="InterPro" id="IPR050846">
    <property type="entry name" value="TLCD"/>
</dbReference>
<sequence>MNFIENFLPPEAMDSLDMDNLSWKTRLILIALGFLTSLSIFVLCHIVSLLTFATYCFLSAKERVFWDLAATRAVFGFFCIYAGLRALLVDPVLTADVIDGQQSWSTFTLLMAVGFFLFENLALHLYNLLFWTCEIFLVVHHLFAFFGFFASVIHGTTGHYIPMIVLLLEMSTPFTCISWMLLKAGHSNTLFWKVNQWIMIHMFHCRMVLTYHLWWVSLYNWDRLKNSLPLIFVTFFFIGLSLLTFVLNPYWTNKKTRQLLNPIDWNFEISSSGKGNGQIRHKKQQ</sequence>
<feature type="transmembrane region" description="Helical" evidence="6">
    <location>
        <begin position="227"/>
        <end position="247"/>
    </location>
</feature>
<feature type="domain" description="TLC" evidence="7">
    <location>
        <begin position="64"/>
        <end position="264"/>
    </location>
</feature>
<organism evidence="8 9">
    <name type="scientific">Hymenochirus boettgeri</name>
    <name type="common">Congo dwarf clawed frog</name>
    <dbReference type="NCBI Taxonomy" id="247094"/>
    <lineage>
        <taxon>Eukaryota</taxon>
        <taxon>Metazoa</taxon>
        <taxon>Chordata</taxon>
        <taxon>Craniata</taxon>
        <taxon>Vertebrata</taxon>
        <taxon>Euteleostomi</taxon>
        <taxon>Amphibia</taxon>
        <taxon>Batrachia</taxon>
        <taxon>Anura</taxon>
        <taxon>Pipoidea</taxon>
        <taxon>Pipidae</taxon>
        <taxon>Pipinae</taxon>
        <taxon>Hymenochirus</taxon>
    </lineage>
</organism>
<feature type="transmembrane region" description="Helical" evidence="6">
    <location>
        <begin position="64"/>
        <end position="84"/>
    </location>
</feature>
<accession>A0A8T2K2C0</accession>
<dbReference type="GO" id="GO:0097001">
    <property type="term" value="F:ceramide binding"/>
    <property type="evidence" value="ECO:0007669"/>
    <property type="project" value="TreeGrafter"/>
</dbReference>
<dbReference type="OrthoDB" id="10052906at2759"/>
<dbReference type="Proteomes" id="UP000812440">
    <property type="component" value="Chromosome 8_10"/>
</dbReference>
<evidence type="ECO:0000313" key="8">
    <source>
        <dbReference type="EMBL" id="KAG8449904.1"/>
    </source>
</evidence>
<keyword evidence="3 6" id="KW-1133">Transmembrane helix</keyword>
<evidence type="ECO:0000259" key="7">
    <source>
        <dbReference type="PROSITE" id="PS50922"/>
    </source>
</evidence>
<dbReference type="AlphaFoldDB" id="A0A8T2K2C0"/>
<gene>
    <name evidence="8" type="ORF">GDO86_016542</name>
</gene>
<dbReference type="PROSITE" id="PS50922">
    <property type="entry name" value="TLC"/>
    <property type="match status" value="1"/>
</dbReference>
<dbReference type="GO" id="GO:0016020">
    <property type="term" value="C:membrane"/>
    <property type="evidence" value="ECO:0007669"/>
    <property type="project" value="UniProtKB-SubCell"/>
</dbReference>
<dbReference type="Pfam" id="PF03798">
    <property type="entry name" value="TRAM_LAG1_CLN8"/>
    <property type="match status" value="1"/>
</dbReference>
<feature type="transmembrane region" description="Helical" evidence="6">
    <location>
        <begin position="160"/>
        <end position="182"/>
    </location>
</feature>
<proteinExistence type="predicted"/>
<evidence type="ECO:0000256" key="3">
    <source>
        <dbReference type="ARBA" id="ARBA00022989"/>
    </source>
</evidence>
<dbReference type="GO" id="GO:0007399">
    <property type="term" value="P:nervous system development"/>
    <property type="evidence" value="ECO:0007669"/>
    <property type="project" value="TreeGrafter"/>
</dbReference>
<dbReference type="SMART" id="SM00724">
    <property type="entry name" value="TLC"/>
    <property type="match status" value="1"/>
</dbReference>
<dbReference type="PANTHER" id="PTHR13439:SF7">
    <property type="entry name" value="PROTEIN CLN8"/>
    <property type="match status" value="1"/>
</dbReference>
<dbReference type="PANTHER" id="PTHR13439">
    <property type="entry name" value="CT120 PROTEIN"/>
    <property type="match status" value="1"/>
</dbReference>
<feature type="transmembrane region" description="Helical" evidence="6">
    <location>
        <begin position="194"/>
        <end position="215"/>
    </location>
</feature>
<dbReference type="InterPro" id="IPR006634">
    <property type="entry name" value="TLC-dom"/>
</dbReference>
<keyword evidence="9" id="KW-1185">Reference proteome</keyword>
<evidence type="ECO:0000256" key="1">
    <source>
        <dbReference type="ARBA" id="ARBA00004141"/>
    </source>
</evidence>
<name>A0A8T2K2C0_9PIPI</name>
<dbReference type="EMBL" id="JAACNH010000003">
    <property type="protein sequence ID" value="KAG8449904.1"/>
    <property type="molecule type" value="Genomic_DNA"/>
</dbReference>
<keyword evidence="2 5" id="KW-0812">Transmembrane</keyword>
<dbReference type="GO" id="GO:0006644">
    <property type="term" value="P:phospholipid metabolic process"/>
    <property type="evidence" value="ECO:0007669"/>
    <property type="project" value="TreeGrafter"/>
</dbReference>
<evidence type="ECO:0000256" key="6">
    <source>
        <dbReference type="SAM" id="Phobius"/>
    </source>
</evidence>
<evidence type="ECO:0000256" key="2">
    <source>
        <dbReference type="ARBA" id="ARBA00022692"/>
    </source>
</evidence>
<feature type="transmembrane region" description="Helical" evidence="6">
    <location>
        <begin position="27"/>
        <end position="52"/>
    </location>
</feature>
<evidence type="ECO:0000313" key="9">
    <source>
        <dbReference type="Proteomes" id="UP000812440"/>
    </source>
</evidence>
<comment type="caution">
    <text evidence="8">The sequence shown here is derived from an EMBL/GenBank/DDBJ whole genome shotgun (WGS) entry which is preliminary data.</text>
</comment>
<dbReference type="GO" id="GO:0055088">
    <property type="term" value="P:lipid homeostasis"/>
    <property type="evidence" value="ECO:0007669"/>
    <property type="project" value="TreeGrafter"/>
</dbReference>
<reference evidence="8" key="1">
    <citation type="thesis" date="2020" institute="ProQuest LLC" country="789 East Eisenhower Parkway, Ann Arbor, MI, USA">
        <title>Comparative Genomics and Chromosome Evolution.</title>
        <authorList>
            <person name="Mudd A.B."/>
        </authorList>
    </citation>
    <scope>NUCLEOTIDE SEQUENCE</scope>
    <source>
        <strain evidence="8">Female2</strain>
        <tissue evidence="8">Blood</tissue>
    </source>
</reference>
<feature type="transmembrane region" description="Helical" evidence="6">
    <location>
        <begin position="135"/>
        <end position="154"/>
    </location>
</feature>
<evidence type="ECO:0000256" key="5">
    <source>
        <dbReference type="PROSITE-ProRule" id="PRU00205"/>
    </source>
</evidence>
<dbReference type="GO" id="GO:0005783">
    <property type="term" value="C:endoplasmic reticulum"/>
    <property type="evidence" value="ECO:0007669"/>
    <property type="project" value="TreeGrafter"/>
</dbReference>
<comment type="subcellular location">
    <subcellularLocation>
        <location evidence="1">Membrane</location>
        <topology evidence="1">Multi-pass membrane protein</topology>
    </subcellularLocation>
</comment>
<protein>
    <recommendedName>
        <fullName evidence="7">TLC domain-containing protein</fullName>
    </recommendedName>
</protein>
<evidence type="ECO:0000256" key="4">
    <source>
        <dbReference type="ARBA" id="ARBA00023136"/>
    </source>
</evidence>
<feature type="transmembrane region" description="Helical" evidence="6">
    <location>
        <begin position="104"/>
        <end position="123"/>
    </location>
</feature>